<dbReference type="AlphaFoldDB" id="A0A4P6MN32"/>
<dbReference type="Pfam" id="PF01636">
    <property type="entry name" value="APH"/>
    <property type="match status" value="1"/>
</dbReference>
<dbReference type="PANTHER" id="PTHR40086:SF1">
    <property type="entry name" value="CELL CYCLE REGULATOR CCRZ"/>
    <property type="match status" value="1"/>
</dbReference>
<dbReference type="OrthoDB" id="9803871at2"/>
<evidence type="ECO:0000313" key="2">
    <source>
        <dbReference type="EMBL" id="QBF34958.1"/>
    </source>
</evidence>
<dbReference type="InterPro" id="IPR002575">
    <property type="entry name" value="Aminoglycoside_PTrfase"/>
</dbReference>
<gene>
    <name evidence="2" type="ORF">EG856_03525</name>
</gene>
<reference evidence="2 3" key="1">
    <citation type="submission" date="2019-01" db="EMBL/GenBank/DDBJ databases">
        <title>Complete sequence and annotation of the Mycoplasma phocirhinis strain 852T genome.</title>
        <authorList>
            <person name="Frasca S.Jr."/>
            <person name="Kutish G.F."/>
            <person name="Castellanos Gell J."/>
            <person name="Michaels D.L."/>
            <person name="Brown D.R."/>
        </authorList>
    </citation>
    <scope>NUCLEOTIDE SEQUENCE [LARGE SCALE GENOMIC DNA]</scope>
    <source>
        <strain evidence="2 3">852</strain>
    </source>
</reference>
<dbReference type="InterPro" id="IPR052077">
    <property type="entry name" value="CcrZ_PhaseVar_Mediator"/>
</dbReference>
<name>A0A4P6MN32_9BACT</name>
<evidence type="ECO:0000259" key="1">
    <source>
        <dbReference type="Pfam" id="PF01636"/>
    </source>
</evidence>
<accession>A0A4P6MN32</accession>
<protein>
    <recommendedName>
        <fullName evidence="1">Aminoglycoside phosphotransferase domain-containing protein</fullName>
    </recommendedName>
</protein>
<organism evidence="2 3">
    <name type="scientific">Mycoplasmopsis phocirhinis</name>
    <dbReference type="NCBI Taxonomy" id="142650"/>
    <lineage>
        <taxon>Bacteria</taxon>
        <taxon>Bacillati</taxon>
        <taxon>Mycoplasmatota</taxon>
        <taxon>Mycoplasmoidales</taxon>
        <taxon>Metamycoplasmataceae</taxon>
        <taxon>Mycoplasmopsis</taxon>
    </lineage>
</organism>
<feature type="domain" description="Aminoglycoside phosphotransferase" evidence="1">
    <location>
        <begin position="63"/>
        <end position="193"/>
    </location>
</feature>
<dbReference type="Gene3D" id="3.90.1200.10">
    <property type="match status" value="1"/>
</dbReference>
<dbReference type="EMBL" id="CP034841">
    <property type="protein sequence ID" value="QBF34958.1"/>
    <property type="molecule type" value="Genomic_DNA"/>
</dbReference>
<dbReference type="KEGG" id="mphi:EG856_03525"/>
<dbReference type="SUPFAM" id="SSF56112">
    <property type="entry name" value="Protein kinase-like (PK-like)"/>
    <property type="match status" value="1"/>
</dbReference>
<evidence type="ECO:0000313" key="3">
    <source>
        <dbReference type="Proteomes" id="UP000289326"/>
    </source>
</evidence>
<keyword evidence="3" id="KW-1185">Reference proteome</keyword>
<dbReference type="PANTHER" id="PTHR40086">
    <property type="entry name" value="PHOSPHOTRANSFERASE YTMP-RELATED"/>
    <property type="match status" value="1"/>
</dbReference>
<dbReference type="RefSeq" id="WP_130429735.1">
    <property type="nucleotide sequence ID" value="NZ_CP034841.1"/>
</dbReference>
<dbReference type="Proteomes" id="UP000289326">
    <property type="component" value="Chromosome"/>
</dbReference>
<dbReference type="InterPro" id="IPR011009">
    <property type="entry name" value="Kinase-like_dom_sf"/>
</dbReference>
<proteinExistence type="predicted"/>
<sequence length="244" mass="29415">MKIKIKKGHTNISYRYKDKFIQEKVYNGFNHKIDYTLLKKFDFVPELLCENKSEIMWKFIDGQQPSITLNNVELIAKQVKSIHESKLSFPPSNHAARVKFYRNELKRSQRKLKVLDEFYRPINKTLANMHKDTPLHNDLWPFNMIEQDDKIFFIDWEYATLGDKHFELAYIIEASNMDKAVEHKFLQAYGDYNEIFLLRHKMLVNYLVILWVHTQTKPPFATELYEQRIYQYDEQLKNLLNIKE</sequence>